<dbReference type="CDD" id="cd00009">
    <property type="entry name" value="AAA"/>
    <property type="match status" value="1"/>
</dbReference>
<feature type="region of interest" description="Disordered" evidence="13">
    <location>
        <begin position="1055"/>
        <end position="1074"/>
    </location>
</feature>
<organism evidence="15 16">
    <name type="scientific">Penicillium hetheringtonii</name>
    <dbReference type="NCBI Taxonomy" id="911720"/>
    <lineage>
        <taxon>Eukaryota</taxon>
        <taxon>Fungi</taxon>
        <taxon>Dikarya</taxon>
        <taxon>Ascomycota</taxon>
        <taxon>Pezizomycotina</taxon>
        <taxon>Eurotiomycetes</taxon>
        <taxon>Eurotiomycetidae</taxon>
        <taxon>Eurotiales</taxon>
        <taxon>Aspergillaceae</taxon>
        <taxon>Penicillium</taxon>
    </lineage>
</organism>
<evidence type="ECO:0000256" key="8">
    <source>
        <dbReference type="ARBA" id="ARBA00022927"/>
    </source>
</evidence>
<dbReference type="InterPro" id="IPR027417">
    <property type="entry name" value="P-loop_NTPase"/>
</dbReference>
<dbReference type="InterPro" id="IPR015342">
    <property type="entry name" value="PEX1-N_C-lobe"/>
</dbReference>
<evidence type="ECO:0000313" key="16">
    <source>
        <dbReference type="Proteomes" id="UP001216150"/>
    </source>
</evidence>
<protein>
    <recommendedName>
        <fullName evidence="11">Peroxisomal ATPase PEX1</fullName>
    </recommendedName>
    <alternativeName>
        <fullName evidence="10">Peroxin-1</fullName>
    </alternativeName>
</protein>
<dbReference type="InterPro" id="IPR003959">
    <property type="entry name" value="ATPase_AAA_core"/>
</dbReference>
<dbReference type="FunFam" id="3.40.50.300:FF:001529">
    <property type="entry name" value="Peroxisome biosynthesis protein-like protein (PAS1/Peroxin-1)"/>
    <property type="match status" value="1"/>
</dbReference>
<dbReference type="InterPro" id="IPR003960">
    <property type="entry name" value="ATPase_AAA_CS"/>
</dbReference>
<dbReference type="PANTHER" id="PTHR23077">
    <property type="entry name" value="AAA-FAMILY ATPASE"/>
    <property type="match status" value="1"/>
</dbReference>
<feature type="domain" description="AAA+ ATPase" evidence="14">
    <location>
        <begin position="542"/>
        <end position="693"/>
    </location>
</feature>
<keyword evidence="7" id="KW-0067">ATP-binding</keyword>
<evidence type="ECO:0000256" key="11">
    <source>
        <dbReference type="ARBA" id="ARBA00034532"/>
    </source>
</evidence>
<keyword evidence="3" id="KW-0813">Transport</keyword>
<comment type="subcellular location">
    <subcellularLocation>
        <location evidence="1">Membrane</location>
    </subcellularLocation>
</comment>
<accession>A0AAD6E3X5</accession>
<keyword evidence="16" id="KW-1185">Reference proteome</keyword>
<dbReference type="FunFam" id="3.40.50.300:FF:000149">
    <property type="entry name" value="Nuclear valosin-containing protein-like"/>
    <property type="match status" value="1"/>
</dbReference>
<evidence type="ECO:0000256" key="7">
    <source>
        <dbReference type="ARBA" id="ARBA00022840"/>
    </source>
</evidence>
<dbReference type="SMART" id="SM00382">
    <property type="entry name" value="AAA"/>
    <property type="match status" value="2"/>
</dbReference>
<keyword evidence="4" id="KW-0962">Peroxisome biogenesis</keyword>
<dbReference type="GO" id="GO:0005778">
    <property type="term" value="C:peroxisomal membrane"/>
    <property type="evidence" value="ECO:0007669"/>
    <property type="project" value="TreeGrafter"/>
</dbReference>
<evidence type="ECO:0000256" key="12">
    <source>
        <dbReference type="ARBA" id="ARBA00048778"/>
    </source>
</evidence>
<dbReference type="Pfam" id="PF00004">
    <property type="entry name" value="AAA"/>
    <property type="match status" value="2"/>
</dbReference>
<keyword evidence="6" id="KW-0378">Hydrolase</keyword>
<feature type="region of interest" description="Disordered" evidence="13">
    <location>
        <begin position="214"/>
        <end position="261"/>
    </location>
</feature>
<evidence type="ECO:0000256" key="10">
    <source>
        <dbReference type="ARBA" id="ARBA00032509"/>
    </source>
</evidence>
<dbReference type="GO" id="GO:0005829">
    <property type="term" value="C:cytosol"/>
    <property type="evidence" value="ECO:0007669"/>
    <property type="project" value="TreeGrafter"/>
</dbReference>
<evidence type="ECO:0000256" key="3">
    <source>
        <dbReference type="ARBA" id="ARBA00022448"/>
    </source>
</evidence>
<dbReference type="FunFam" id="3.10.330.10:FF:000011">
    <property type="entry name" value="Peroxisome biogenesis protein peroxin 1"/>
    <property type="match status" value="1"/>
</dbReference>
<reference evidence="15 16" key="1">
    <citation type="journal article" date="2023" name="IMA Fungus">
        <title>Comparative genomic study of the Penicillium genus elucidates a diverse pangenome and 15 lateral gene transfer events.</title>
        <authorList>
            <person name="Petersen C."/>
            <person name="Sorensen T."/>
            <person name="Nielsen M.R."/>
            <person name="Sondergaard T.E."/>
            <person name="Sorensen J.L."/>
            <person name="Fitzpatrick D.A."/>
            <person name="Frisvad J.C."/>
            <person name="Nielsen K.L."/>
        </authorList>
    </citation>
    <scope>NUCLEOTIDE SEQUENCE [LARGE SCALE GENOMIC DNA]</scope>
    <source>
        <strain evidence="15 16">IBT 29057</strain>
    </source>
</reference>
<evidence type="ECO:0000256" key="1">
    <source>
        <dbReference type="ARBA" id="ARBA00004370"/>
    </source>
</evidence>
<evidence type="ECO:0000256" key="9">
    <source>
        <dbReference type="ARBA" id="ARBA00023136"/>
    </source>
</evidence>
<evidence type="ECO:0000256" key="13">
    <source>
        <dbReference type="SAM" id="MobiDB-lite"/>
    </source>
</evidence>
<evidence type="ECO:0000256" key="2">
    <source>
        <dbReference type="ARBA" id="ARBA00006914"/>
    </source>
</evidence>
<keyword evidence="9" id="KW-0472">Membrane</keyword>
<comment type="similarity">
    <text evidence="2">Belongs to the AAA ATPase family.</text>
</comment>
<sequence>MAPKKPSTTAEVALVPLKNCLVNLPPSLVSLLVNANTPAQNVIIEFQFKSTSGKANGAPPQRSCYLGWTGMPSKRKLAPVVARDGGFSREQEISTVEIDTTFGRLLGLTEGQKVGLLVHLDPPVAHTINIEPLTPEDWEIIELHATFLELNLLSQIRALPNPSYDAGQEEHMHPLALHLSPTSTANIIVTSLTPNPPTTSPFAKIAPDAEVIVAPKVRSKTSKSSRGDSRSTAGSSRRSAGGRSGSSTVRPKSSRSESSSRGCLYLRGVDRLTAAETFEPEIEVDENEGLRIWVDPDLLSSHELRGANWACVSIVQPSGLKPPAQQEQKNNEAGAPTTKLVAKLLPWEDAPDNNHVAMSTLLCNALGADNLVGGIVRVEAAPPQLHRSAVKTLKLYPFIADPSKKKDGLKFGSDTAASRDALAERLKVLYGSTGSDVGLFSGPLTDGMILPKVENHPSVSSFDGAIIRFDPPLKGGPDDAKTMFGWLLGSEAKLNLEVQAEIAKPSDINSSALPTDDPIPAEIPQMVGIDKIISQSLTNLTKSSSILLTGGLGAGKTALTHLLASRLRKEHLYNVKYFSCRKLVTDETRISNIKEVLNRLFMSASWCARLGGRAVVILDDLDKLCPAETEMQVGNDNGRSRQNSEVICSMVREYCSMNSSVVLMATAQDKESLNNVIIGGHVVREIINMRAPDKDGRRKVLEKLTSQDKPTESLNGHVRSISSSTQESWLDPSNPGSRPSSSGGDGFVLDRDVDFLELAGKTDGYMPGDLVLLVARARNEALIRSVQDLSSEGKMITLGSADFDSALKGFTPASLRNVTLTSSTTTFSAIGGLFETRKTLLETLQYPTKYAPIFAQCPLRLRSGLLLYGFPGCGKTMLASAVAGECGLNFISVKGPEILNKYIGASEKSVRDLFERAQAARPCILFFDEFDSIAPKRGHDSTGVTDRVVNQLLTQMDGAEGLSGVYVLAATSRPDLIDPALLRPGRLDKSLLCDMPSHADRVDIIKAVSSKLKMSDEVATRLDEIASRTEGLSGADLQAVVYNAHLEAVHDALGDRTADEKPGAKSNATKNASTSSSSRSFIQFLYSSQEEASGSSTLPSPAVIAAKLEAIKNSRRRQRQIENGTANNGPAAAPATNGADASADEMRDEIIVRWEHVERSLATTRSSLSDTERRRLQGIYREFVVGRNGEMPNGEAANEIGGRSSLM</sequence>
<evidence type="ECO:0000313" key="15">
    <source>
        <dbReference type="EMBL" id="KAJ5599578.1"/>
    </source>
</evidence>
<dbReference type="GO" id="GO:0016887">
    <property type="term" value="F:ATP hydrolysis activity"/>
    <property type="evidence" value="ECO:0007669"/>
    <property type="project" value="InterPro"/>
</dbReference>
<evidence type="ECO:0000256" key="5">
    <source>
        <dbReference type="ARBA" id="ARBA00022741"/>
    </source>
</evidence>
<dbReference type="PANTHER" id="PTHR23077:SF12">
    <property type="entry name" value="PEROXISOMAL ATPASE PEX1"/>
    <property type="match status" value="1"/>
</dbReference>
<evidence type="ECO:0000259" key="14">
    <source>
        <dbReference type="SMART" id="SM00382"/>
    </source>
</evidence>
<proteinExistence type="inferred from homology"/>
<dbReference type="Gene3D" id="2.40.40.20">
    <property type="match status" value="1"/>
</dbReference>
<comment type="catalytic activity">
    <reaction evidence="12">
        <text>ATP + H2O = ADP + phosphate + H(+)</text>
        <dbReference type="Rhea" id="RHEA:13065"/>
        <dbReference type="ChEBI" id="CHEBI:15377"/>
        <dbReference type="ChEBI" id="CHEBI:15378"/>
        <dbReference type="ChEBI" id="CHEBI:30616"/>
        <dbReference type="ChEBI" id="CHEBI:43474"/>
        <dbReference type="ChEBI" id="CHEBI:456216"/>
    </reaction>
    <physiologicalReaction direction="left-to-right" evidence="12">
        <dbReference type="Rhea" id="RHEA:13066"/>
    </physiologicalReaction>
</comment>
<keyword evidence="8" id="KW-0653">Protein transport</keyword>
<dbReference type="InterPro" id="IPR003593">
    <property type="entry name" value="AAA+_ATPase"/>
</dbReference>
<dbReference type="Gene3D" id="3.10.330.10">
    <property type="match status" value="1"/>
</dbReference>
<dbReference type="InterPro" id="IPR050168">
    <property type="entry name" value="AAA_ATPase_domain"/>
</dbReference>
<feature type="compositionally biased region" description="Low complexity" evidence="13">
    <location>
        <begin position="732"/>
        <end position="742"/>
    </location>
</feature>
<feature type="compositionally biased region" description="Low complexity" evidence="13">
    <location>
        <begin position="1065"/>
        <end position="1074"/>
    </location>
</feature>
<dbReference type="PROSITE" id="PS00674">
    <property type="entry name" value="AAA"/>
    <property type="match status" value="1"/>
</dbReference>
<dbReference type="SUPFAM" id="SSF54585">
    <property type="entry name" value="Cdc48 domain 2-like"/>
    <property type="match status" value="1"/>
</dbReference>
<dbReference type="GO" id="GO:0016558">
    <property type="term" value="P:protein import into peroxisome matrix"/>
    <property type="evidence" value="ECO:0007669"/>
    <property type="project" value="TreeGrafter"/>
</dbReference>
<dbReference type="Gene3D" id="1.10.8.60">
    <property type="match status" value="2"/>
</dbReference>
<dbReference type="Pfam" id="PF09262">
    <property type="entry name" value="PEX-1N"/>
    <property type="match status" value="1"/>
</dbReference>
<feature type="region of interest" description="Disordered" evidence="13">
    <location>
        <begin position="1114"/>
        <end position="1143"/>
    </location>
</feature>
<dbReference type="InterPro" id="IPR009010">
    <property type="entry name" value="Asp_de-COase-like_dom_sf"/>
</dbReference>
<dbReference type="SUPFAM" id="SSF50692">
    <property type="entry name" value="ADC-like"/>
    <property type="match status" value="1"/>
</dbReference>
<feature type="compositionally biased region" description="Low complexity" evidence="13">
    <location>
        <begin position="230"/>
        <end position="261"/>
    </location>
</feature>
<name>A0AAD6E3X5_9EURO</name>
<feature type="domain" description="AAA+ ATPase" evidence="14">
    <location>
        <begin position="861"/>
        <end position="996"/>
    </location>
</feature>
<comment type="caution">
    <text evidence="15">The sequence shown here is derived from an EMBL/GenBank/DDBJ whole genome shotgun (WGS) entry which is preliminary data.</text>
</comment>
<dbReference type="SUPFAM" id="SSF52540">
    <property type="entry name" value="P-loop containing nucleoside triphosphate hydrolases"/>
    <property type="match status" value="2"/>
</dbReference>
<feature type="compositionally biased region" description="Low complexity" evidence="13">
    <location>
        <begin position="1123"/>
        <end position="1141"/>
    </location>
</feature>
<dbReference type="Proteomes" id="UP001216150">
    <property type="component" value="Unassembled WGS sequence"/>
</dbReference>
<dbReference type="InterPro" id="IPR041569">
    <property type="entry name" value="AAA_lid_3"/>
</dbReference>
<dbReference type="GO" id="GO:0005524">
    <property type="term" value="F:ATP binding"/>
    <property type="evidence" value="ECO:0007669"/>
    <property type="project" value="UniProtKB-KW"/>
</dbReference>
<dbReference type="Gene3D" id="3.40.50.300">
    <property type="entry name" value="P-loop containing nucleotide triphosphate hydrolases"/>
    <property type="match status" value="2"/>
</dbReference>
<evidence type="ECO:0000256" key="4">
    <source>
        <dbReference type="ARBA" id="ARBA00022593"/>
    </source>
</evidence>
<dbReference type="AlphaFoldDB" id="A0AAD6E3X5"/>
<dbReference type="InterPro" id="IPR029067">
    <property type="entry name" value="CDC48_domain_2-like_sf"/>
</dbReference>
<evidence type="ECO:0000256" key="6">
    <source>
        <dbReference type="ARBA" id="ARBA00022801"/>
    </source>
</evidence>
<gene>
    <name evidence="15" type="ORF">N7450_000645</name>
</gene>
<dbReference type="EMBL" id="JAQJAC010000001">
    <property type="protein sequence ID" value="KAJ5599578.1"/>
    <property type="molecule type" value="Genomic_DNA"/>
</dbReference>
<dbReference type="Pfam" id="PF17862">
    <property type="entry name" value="AAA_lid_3"/>
    <property type="match status" value="1"/>
</dbReference>
<dbReference type="CDD" id="cd19526">
    <property type="entry name" value="RecA-like_PEX1_r2"/>
    <property type="match status" value="1"/>
</dbReference>
<keyword evidence="5" id="KW-0547">Nucleotide-binding</keyword>
<feature type="region of interest" description="Disordered" evidence="13">
    <location>
        <begin position="704"/>
        <end position="745"/>
    </location>
</feature>